<protein>
    <submittedName>
        <fullName evidence="2">Uncharacterized protein</fullName>
    </submittedName>
</protein>
<reference evidence="2" key="1">
    <citation type="submission" date="2023-07" db="EMBL/GenBank/DDBJ databases">
        <title>Chromosome-level Genome Assembly of Striped Snakehead (Channa striata).</title>
        <authorList>
            <person name="Liu H."/>
        </authorList>
    </citation>
    <scope>NUCLEOTIDE SEQUENCE</scope>
    <source>
        <strain evidence="2">Gz</strain>
        <tissue evidence="2">Muscle</tissue>
    </source>
</reference>
<dbReference type="Proteomes" id="UP001187415">
    <property type="component" value="Unassembled WGS sequence"/>
</dbReference>
<accession>A0AA88S7U1</accession>
<keyword evidence="3" id="KW-1185">Reference proteome</keyword>
<feature type="region of interest" description="Disordered" evidence="1">
    <location>
        <begin position="26"/>
        <end position="53"/>
    </location>
</feature>
<dbReference type="AlphaFoldDB" id="A0AA88S7U1"/>
<sequence>MRVLVMPSHLQLWLRVTWWNAVENSSTGCQENRGDRSCDRPLSGTDRRSWDREARSQLARDSIFEV</sequence>
<evidence type="ECO:0000313" key="3">
    <source>
        <dbReference type="Proteomes" id="UP001187415"/>
    </source>
</evidence>
<feature type="compositionally biased region" description="Basic and acidic residues" evidence="1">
    <location>
        <begin position="32"/>
        <end position="53"/>
    </location>
</feature>
<gene>
    <name evidence="2" type="ORF">Q5P01_018156</name>
</gene>
<proteinExistence type="predicted"/>
<evidence type="ECO:0000313" key="2">
    <source>
        <dbReference type="EMBL" id="KAK2830225.1"/>
    </source>
</evidence>
<name>A0AA88S7U1_CHASR</name>
<evidence type="ECO:0000256" key="1">
    <source>
        <dbReference type="SAM" id="MobiDB-lite"/>
    </source>
</evidence>
<comment type="caution">
    <text evidence="2">The sequence shown here is derived from an EMBL/GenBank/DDBJ whole genome shotgun (WGS) entry which is preliminary data.</text>
</comment>
<dbReference type="EMBL" id="JAUPFM010000014">
    <property type="protein sequence ID" value="KAK2830225.1"/>
    <property type="molecule type" value="Genomic_DNA"/>
</dbReference>
<organism evidence="2 3">
    <name type="scientific">Channa striata</name>
    <name type="common">Snakehead murrel</name>
    <name type="synonym">Ophicephalus striatus</name>
    <dbReference type="NCBI Taxonomy" id="64152"/>
    <lineage>
        <taxon>Eukaryota</taxon>
        <taxon>Metazoa</taxon>
        <taxon>Chordata</taxon>
        <taxon>Craniata</taxon>
        <taxon>Vertebrata</taxon>
        <taxon>Euteleostomi</taxon>
        <taxon>Actinopterygii</taxon>
        <taxon>Neopterygii</taxon>
        <taxon>Teleostei</taxon>
        <taxon>Neoteleostei</taxon>
        <taxon>Acanthomorphata</taxon>
        <taxon>Anabantaria</taxon>
        <taxon>Anabantiformes</taxon>
        <taxon>Channoidei</taxon>
        <taxon>Channidae</taxon>
        <taxon>Channa</taxon>
    </lineage>
</organism>